<keyword evidence="2" id="KW-1185">Reference proteome</keyword>
<dbReference type="EMBL" id="LHQQ01000147">
    <property type="protein sequence ID" value="KOS40936.1"/>
    <property type="molecule type" value="Genomic_DNA"/>
</dbReference>
<proteinExistence type="predicted"/>
<evidence type="ECO:0000313" key="2">
    <source>
        <dbReference type="Proteomes" id="UP000037696"/>
    </source>
</evidence>
<name>A0A0M8NWR5_9EURO</name>
<dbReference type="AlphaFoldDB" id="A0A0M8NWR5"/>
<gene>
    <name evidence="1" type="ORF">ACN38_g8205</name>
</gene>
<accession>A0A0M8NWR5</accession>
<sequence length="78" mass="8964">MLSHENNVKRRTQNARISKLCVTSSLILLDLISDCLFSNQGFICTSVKLQMLFKLVIGRTQIHLPRKKPSKTFRPLVH</sequence>
<evidence type="ECO:0000313" key="1">
    <source>
        <dbReference type="EMBL" id="KOS40936.1"/>
    </source>
</evidence>
<reference evidence="1 2" key="1">
    <citation type="submission" date="2015-08" db="EMBL/GenBank/DDBJ databases">
        <title>Genome sequencing of Penicillium nordicum.</title>
        <authorList>
            <person name="Nguyen H.D."/>
            <person name="Seifert K.A."/>
        </authorList>
    </citation>
    <scope>NUCLEOTIDE SEQUENCE [LARGE SCALE GENOMIC DNA]</scope>
    <source>
        <strain evidence="1 2">DAOMC 185683</strain>
    </source>
</reference>
<comment type="caution">
    <text evidence="1">The sequence shown here is derived from an EMBL/GenBank/DDBJ whole genome shotgun (WGS) entry which is preliminary data.</text>
</comment>
<protein>
    <submittedName>
        <fullName evidence="1">Uncharacterized protein</fullName>
    </submittedName>
</protein>
<dbReference type="Proteomes" id="UP000037696">
    <property type="component" value="Unassembled WGS sequence"/>
</dbReference>
<organism evidence="1 2">
    <name type="scientific">Penicillium nordicum</name>
    <dbReference type="NCBI Taxonomy" id="229535"/>
    <lineage>
        <taxon>Eukaryota</taxon>
        <taxon>Fungi</taxon>
        <taxon>Dikarya</taxon>
        <taxon>Ascomycota</taxon>
        <taxon>Pezizomycotina</taxon>
        <taxon>Eurotiomycetes</taxon>
        <taxon>Eurotiomycetidae</taxon>
        <taxon>Eurotiales</taxon>
        <taxon>Aspergillaceae</taxon>
        <taxon>Penicillium</taxon>
    </lineage>
</organism>